<feature type="repeat" description="TPR" evidence="2">
    <location>
        <begin position="221"/>
        <end position="254"/>
    </location>
</feature>
<comment type="function">
    <text evidence="1">Mediates coordination of peptidoglycan synthesis and outer membrane constriction during cell division.</text>
</comment>
<dbReference type="EMBL" id="VFRR01000001">
    <property type="protein sequence ID" value="TPE55478.1"/>
    <property type="molecule type" value="Genomic_DNA"/>
</dbReference>
<sequence length="268" mass="28721" precursor="true">MIAIKKQASACVLGLALFTAPAANAEGAALSPNAAADLLYQLEMLQQEVSSLRGRLEEQEHELNKMRERQRDRYVDLDRRISLLLTQQAQSPVVGTAVVSEADSSPDVATPTVVASPVVTGSVATAPVASVSVATAPVVLQAPAANVEESYKAAYELIRNKQFDQAKAAFEQFVQQHPNVTLTGNAYYWLGELELVLGNPAAAINQFSVVVNKFVGHSKVADATYKLGIVSDQIGQQDIAVQYMQRVVSDFPDSSAATKATAYLTNLK</sequence>
<keyword evidence="1" id="KW-0175">Coiled coil</keyword>
<accession>A0A501X4U3</accession>
<feature type="domain" description="YbgF trimerisation" evidence="3">
    <location>
        <begin position="34"/>
        <end position="89"/>
    </location>
</feature>
<feature type="coiled-coil region" evidence="1">
    <location>
        <begin position="35"/>
        <end position="73"/>
    </location>
</feature>
<keyword evidence="5" id="KW-1185">Reference proteome</keyword>
<comment type="subcellular location">
    <subcellularLocation>
        <location evidence="1">Periplasm</location>
    </subcellularLocation>
</comment>
<gene>
    <name evidence="4" type="primary">ybgF</name>
    <name evidence="1" type="synonym">cpoB</name>
    <name evidence="4" type="ORF">FJM67_00045</name>
</gene>
<dbReference type="SUPFAM" id="SSF48452">
    <property type="entry name" value="TPR-like"/>
    <property type="match status" value="1"/>
</dbReference>
<keyword evidence="1" id="KW-0732">Signal</keyword>
<dbReference type="InterPro" id="IPR019734">
    <property type="entry name" value="TPR_rpt"/>
</dbReference>
<feature type="chain" id="PRO_5021518777" description="Cell division coordinator CpoB" evidence="1">
    <location>
        <begin position="26"/>
        <end position="268"/>
    </location>
</feature>
<dbReference type="PROSITE" id="PS50005">
    <property type="entry name" value="TPR"/>
    <property type="match status" value="1"/>
</dbReference>
<dbReference type="NCBIfam" id="TIGR02795">
    <property type="entry name" value="tol_pal_ybgF"/>
    <property type="match status" value="1"/>
</dbReference>
<keyword evidence="1" id="KW-0132">Cell division</keyword>
<proteinExistence type="inferred from homology"/>
<organism evidence="4 5">
    <name type="scientific">Maribrevibacterium harenarium</name>
    <dbReference type="NCBI Taxonomy" id="2589817"/>
    <lineage>
        <taxon>Bacteria</taxon>
        <taxon>Pseudomonadati</taxon>
        <taxon>Pseudomonadota</taxon>
        <taxon>Gammaproteobacteria</taxon>
        <taxon>Oceanospirillales</taxon>
        <taxon>Oceanospirillaceae</taxon>
        <taxon>Maribrevibacterium</taxon>
    </lineage>
</organism>
<comment type="similarity">
    <text evidence="1">Belongs to the CpoB family.</text>
</comment>
<evidence type="ECO:0000256" key="1">
    <source>
        <dbReference type="HAMAP-Rule" id="MF_02066"/>
    </source>
</evidence>
<dbReference type="InterPro" id="IPR034706">
    <property type="entry name" value="CpoB"/>
</dbReference>
<dbReference type="Pfam" id="PF13174">
    <property type="entry name" value="TPR_6"/>
    <property type="match status" value="1"/>
</dbReference>
<dbReference type="InterPro" id="IPR032519">
    <property type="entry name" value="YbgF_tri"/>
</dbReference>
<dbReference type="GO" id="GO:0070206">
    <property type="term" value="P:protein trimerization"/>
    <property type="evidence" value="ECO:0007669"/>
    <property type="project" value="InterPro"/>
</dbReference>
<keyword evidence="1" id="KW-0574">Periplasm</keyword>
<keyword evidence="2" id="KW-0802">TPR repeat</keyword>
<evidence type="ECO:0000313" key="5">
    <source>
        <dbReference type="Proteomes" id="UP000315901"/>
    </source>
</evidence>
<dbReference type="Gene3D" id="1.25.40.10">
    <property type="entry name" value="Tetratricopeptide repeat domain"/>
    <property type="match status" value="1"/>
</dbReference>
<dbReference type="InterPro" id="IPR014162">
    <property type="entry name" value="CpoB_C"/>
</dbReference>
<dbReference type="Proteomes" id="UP000315901">
    <property type="component" value="Unassembled WGS sequence"/>
</dbReference>
<dbReference type="GO" id="GO:0030288">
    <property type="term" value="C:outer membrane-bounded periplasmic space"/>
    <property type="evidence" value="ECO:0007669"/>
    <property type="project" value="UniProtKB-UniRule"/>
</dbReference>
<dbReference type="GO" id="GO:0043093">
    <property type="term" value="P:FtsZ-dependent cytokinesis"/>
    <property type="evidence" value="ECO:0007669"/>
    <property type="project" value="UniProtKB-UniRule"/>
</dbReference>
<dbReference type="OrthoDB" id="9768142at2"/>
<dbReference type="Pfam" id="PF13432">
    <property type="entry name" value="TPR_16"/>
    <property type="match status" value="1"/>
</dbReference>
<dbReference type="AlphaFoldDB" id="A0A501X4U3"/>
<evidence type="ECO:0000256" key="2">
    <source>
        <dbReference type="PROSITE-ProRule" id="PRU00339"/>
    </source>
</evidence>
<evidence type="ECO:0000313" key="4">
    <source>
        <dbReference type="EMBL" id="TPE55478.1"/>
    </source>
</evidence>
<name>A0A501X4U3_9GAMM</name>
<evidence type="ECO:0000259" key="3">
    <source>
        <dbReference type="Pfam" id="PF16331"/>
    </source>
</evidence>
<comment type="caution">
    <text evidence="4">The sequence shown here is derived from an EMBL/GenBank/DDBJ whole genome shotgun (WGS) entry which is preliminary data.</text>
</comment>
<reference evidence="4 5" key="1">
    <citation type="submission" date="2019-06" db="EMBL/GenBank/DDBJ databases">
        <title>A novel bacterium of genus Marinomonas, isolated from coastal sand.</title>
        <authorList>
            <person name="Huang H."/>
            <person name="Mo K."/>
            <person name="Hu Y."/>
        </authorList>
    </citation>
    <scope>NUCLEOTIDE SEQUENCE [LARGE SCALE GENOMIC DNA]</scope>
    <source>
        <strain evidence="4 5">HB171799</strain>
    </source>
</reference>
<keyword evidence="1" id="KW-0131">Cell cycle</keyword>
<dbReference type="InterPro" id="IPR011990">
    <property type="entry name" value="TPR-like_helical_dom_sf"/>
</dbReference>
<protein>
    <recommendedName>
        <fullName evidence="1">Cell division coordinator CpoB</fullName>
    </recommendedName>
</protein>
<dbReference type="HAMAP" id="MF_02066">
    <property type="entry name" value="CpoB"/>
    <property type="match status" value="1"/>
</dbReference>
<dbReference type="Pfam" id="PF16331">
    <property type="entry name" value="TolA_bind_tri"/>
    <property type="match status" value="1"/>
</dbReference>
<feature type="signal peptide" evidence="1">
    <location>
        <begin position="1"/>
        <end position="25"/>
    </location>
</feature>
<dbReference type="Gene3D" id="1.20.5.110">
    <property type="match status" value="1"/>
</dbReference>
<dbReference type="RefSeq" id="WP_140586473.1">
    <property type="nucleotide sequence ID" value="NZ_VFRR01000001.1"/>
</dbReference>